<dbReference type="AlphaFoldDB" id="A0A2W2F3B1"/>
<protein>
    <submittedName>
        <fullName evidence="1">Uncharacterized protein</fullName>
    </submittedName>
</protein>
<evidence type="ECO:0000313" key="2">
    <source>
        <dbReference type="Proteomes" id="UP000249304"/>
    </source>
</evidence>
<feature type="non-terminal residue" evidence="1">
    <location>
        <position position="148"/>
    </location>
</feature>
<proteinExistence type="predicted"/>
<gene>
    <name evidence="1" type="ORF">C1J01_10040</name>
</gene>
<organism evidence="1 2">
    <name type="scientific">Nonomuraea aridisoli</name>
    <dbReference type="NCBI Taxonomy" id="2070368"/>
    <lineage>
        <taxon>Bacteria</taxon>
        <taxon>Bacillati</taxon>
        <taxon>Actinomycetota</taxon>
        <taxon>Actinomycetes</taxon>
        <taxon>Streptosporangiales</taxon>
        <taxon>Streptosporangiaceae</taxon>
        <taxon>Nonomuraea</taxon>
    </lineage>
</organism>
<evidence type="ECO:0000313" key="1">
    <source>
        <dbReference type="EMBL" id="PZG20270.1"/>
    </source>
</evidence>
<name>A0A2W2F3B1_9ACTN</name>
<reference evidence="1 2" key="1">
    <citation type="submission" date="2018-01" db="EMBL/GenBank/DDBJ databases">
        <title>Draft genome sequence of Nonomuraea sp. KC333.</title>
        <authorList>
            <person name="Sahin N."/>
            <person name="Saygin H."/>
            <person name="Ay H."/>
        </authorList>
    </citation>
    <scope>NUCLEOTIDE SEQUENCE [LARGE SCALE GENOMIC DNA]</scope>
    <source>
        <strain evidence="1 2">KC333</strain>
    </source>
</reference>
<keyword evidence="2" id="KW-1185">Reference proteome</keyword>
<comment type="caution">
    <text evidence="1">The sequence shown here is derived from an EMBL/GenBank/DDBJ whole genome shotgun (WGS) entry which is preliminary data.</text>
</comment>
<dbReference type="EMBL" id="POUD01000028">
    <property type="protein sequence ID" value="PZG20270.1"/>
    <property type="molecule type" value="Genomic_DNA"/>
</dbReference>
<sequence length="148" mass="16269">MREFVGIDPRGAHAVIRRMEAGKEALDRLRPLLDAAIAEAGEDWAGDPSAAALHRARAFLDESRQELRWRIHTLEHLVPVRERGMLTGTFPFATEEDAVETADRHARAILHALTAHDRSPSPDTHHGVRSAVTAITPGDPSYASTLLT</sequence>
<dbReference type="Proteomes" id="UP000249304">
    <property type="component" value="Unassembled WGS sequence"/>
</dbReference>
<accession>A0A2W2F3B1</accession>
<dbReference type="RefSeq" id="WP_146615532.1">
    <property type="nucleotide sequence ID" value="NZ_POUD01000028.1"/>
</dbReference>